<evidence type="ECO:0000256" key="1">
    <source>
        <dbReference type="ARBA" id="ARBA00022723"/>
    </source>
</evidence>
<evidence type="ECO:0000256" key="2">
    <source>
        <dbReference type="ARBA" id="ARBA00022771"/>
    </source>
</evidence>
<dbReference type="SMART" id="SM00674">
    <property type="entry name" value="CENPB"/>
    <property type="match status" value="1"/>
</dbReference>
<dbReference type="AlphaFoldDB" id="A0AAE0YE96"/>
<gene>
    <name evidence="7" type="ORF">RRG08_028235</name>
</gene>
<evidence type="ECO:0000256" key="4">
    <source>
        <dbReference type="ARBA" id="ARBA00023125"/>
    </source>
</evidence>
<dbReference type="GO" id="GO:0005634">
    <property type="term" value="C:nucleus"/>
    <property type="evidence" value="ECO:0007669"/>
    <property type="project" value="TreeGrafter"/>
</dbReference>
<keyword evidence="2" id="KW-0863">Zinc-finger</keyword>
<dbReference type="PROSITE" id="PS51253">
    <property type="entry name" value="HTH_CENPB"/>
    <property type="match status" value="1"/>
</dbReference>
<evidence type="ECO:0000313" key="7">
    <source>
        <dbReference type="EMBL" id="KAK3742323.1"/>
    </source>
</evidence>
<dbReference type="Pfam" id="PF03184">
    <property type="entry name" value="DDE_1"/>
    <property type="match status" value="1"/>
</dbReference>
<accession>A0AAE0YE96</accession>
<comment type="caution">
    <text evidence="7">The sequence shown here is derived from an EMBL/GenBank/DDBJ whole genome shotgun (WGS) entry which is preliminary data.</text>
</comment>
<feature type="compositionally biased region" description="Basic and acidic residues" evidence="5">
    <location>
        <begin position="526"/>
        <end position="579"/>
    </location>
</feature>
<dbReference type="InterPro" id="IPR013083">
    <property type="entry name" value="Znf_RING/FYVE/PHD"/>
</dbReference>
<dbReference type="Proteomes" id="UP001283361">
    <property type="component" value="Unassembled WGS sequence"/>
</dbReference>
<organism evidence="7 8">
    <name type="scientific">Elysia crispata</name>
    <name type="common">lettuce slug</name>
    <dbReference type="NCBI Taxonomy" id="231223"/>
    <lineage>
        <taxon>Eukaryota</taxon>
        <taxon>Metazoa</taxon>
        <taxon>Spiralia</taxon>
        <taxon>Lophotrochozoa</taxon>
        <taxon>Mollusca</taxon>
        <taxon>Gastropoda</taxon>
        <taxon>Heterobranchia</taxon>
        <taxon>Euthyneura</taxon>
        <taxon>Panpulmonata</taxon>
        <taxon>Sacoglossa</taxon>
        <taxon>Placobranchoidea</taxon>
        <taxon>Plakobranchidae</taxon>
        <taxon>Elysia</taxon>
    </lineage>
</organism>
<dbReference type="Gene3D" id="3.30.40.10">
    <property type="entry name" value="Zinc/RING finger domain, C3HC4 (zinc finger)"/>
    <property type="match status" value="1"/>
</dbReference>
<keyword evidence="4" id="KW-0238">DNA-binding</keyword>
<feature type="compositionally biased region" description="Pro residues" evidence="5">
    <location>
        <begin position="357"/>
        <end position="378"/>
    </location>
</feature>
<feature type="domain" description="HTH CENPB-type" evidence="6">
    <location>
        <begin position="49"/>
        <end position="124"/>
    </location>
</feature>
<reference evidence="7" key="1">
    <citation type="journal article" date="2023" name="G3 (Bethesda)">
        <title>A reference genome for the long-term kleptoplast-retaining sea slug Elysia crispata morphotype clarki.</title>
        <authorList>
            <person name="Eastman K.E."/>
            <person name="Pendleton A.L."/>
            <person name="Shaikh M.A."/>
            <person name="Suttiyut T."/>
            <person name="Ogas R."/>
            <person name="Tomko P."/>
            <person name="Gavelis G."/>
            <person name="Widhalm J.R."/>
            <person name="Wisecaver J.H."/>
        </authorList>
    </citation>
    <scope>NUCLEOTIDE SEQUENCE</scope>
    <source>
        <strain evidence="7">ECLA1</strain>
    </source>
</reference>
<dbReference type="SUPFAM" id="SSF57903">
    <property type="entry name" value="FYVE/PHD zinc finger"/>
    <property type="match status" value="1"/>
</dbReference>
<keyword evidence="3" id="KW-0862">Zinc</keyword>
<dbReference type="GO" id="GO:0003677">
    <property type="term" value="F:DNA binding"/>
    <property type="evidence" value="ECO:0007669"/>
    <property type="project" value="UniProtKB-KW"/>
</dbReference>
<dbReference type="InterPro" id="IPR011011">
    <property type="entry name" value="Znf_FYVE_PHD"/>
</dbReference>
<feature type="compositionally biased region" description="Acidic residues" evidence="5">
    <location>
        <begin position="589"/>
        <end position="603"/>
    </location>
</feature>
<dbReference type="InterPro" id="IPR001965">
    <property type="entry name" value="Znf_PHD"/>
</dbReference>
<feature type="region of interest" description="Disordered" evidence="5">
    <location>
        <begin position="351"/>
        <end position="397"/>
    </location>
</feature>
<dbReference type="InterPro" id="IPR006600">
    <property type="entry name" value="HTH_CenpB_DNA-bd_dom"/>
</dbReference>
<dbReference type="InterPro" id="IPR004875">
    <property type="entry name" value="DDE_SF_endonuclease_dom"/>
</dbReference>
<name>A0AAE0YE96_9GAST</name>
<dbReference type="SMART" id="SM00249">
    <property type="entry name" value="PHD"/>
    <property type="match status" value="1"/>
</dbReference>
<feature type="region of interest" description="Disordered" evidence="5">
    <location>
        <begin position="526"/>
        <end position="603"/>
    </location>
</feature>
<dbReference type="InterPro" id="IPR019786">
    <property type="entry name" value="Zinc_finger_PHD-type_CS"/>
</dbReference>
<dbReference type="PANTHER" id="PTHR19303:SF74">
    <property type="entry name" value="POGO TRANSPOSABLE ELEMENT WITH KRAB DOMAIN"/>
    <property type="match status" value="1"/>
</dbReference>
<sequence length="666" mass="74056">MSKPWLLCPSTRTHRLPSLRLLEPSLNRASQVFGIPYATLEDKVRGRRPINAQPRTLLQAAEERLLSWLKETARQGFGRTKSDIKDTVKAILDARGAVTNSPDNRPSKQWVADFFKRHPDLSERTPLTLGKERALVTPSGLAAWFQEMKQYLDTISPQLLDSPDKLYNADETGFSLCPKSKKVIAEKGSKHVYNLSSNTKNSVTVVAFCSATGHYIPPLIVFPYSRRPNFNLLAGFEEASFNITPNGWITAHVFYTWLRDCFVPAVASKTKPVGLFVDGHASHTSALEIIDLCRENGIILYCLKSHASHLIQPLDQALFGAMKAAWSEQCKKVLHQTERVLSSDKLCPSRAYQATTPQPPATAPPAATAPPPPPPATGPPTTALATPSPPPTTAQQPAASNFKDLLDFAAQAGPQKIDSLWADISQGATGSADVQTLSRLLAGVGYSTTAVPTSAPNNINFASSSSRYTPASVTIDTILSLPQFPKNKNVKQASNKSMPMAISGLEFRQQLVEKEREELAAAKEVRRVEREENKKRKLQEQQERKKRVEENKRRRQQQKEEREAEKRRKASERQLRRILDSQSQTVRNDDDEMLCDDDEDSGSELDGLEMQDVCKGCKDASHGLWVMCAICDGWWHTRCTTDVSVMDKSESELGEIDFYCKSCVHD</sequence>
<protein>
    <recommendedName>
        <fullName evidence="6">HTH CENPB-type domain-containing protein</fullName>
    </recommendedName>
</protein>
<evidence type="ECO:0000259" key="6">
    <source>
        <dbReference type="PROSITE" id="PS51253"/>
    </source>
</evidence>
<dbReference type="InterPro" id="IPR050863">
    <property type="entry name" value="CenT-Element_Derived"/>
</dbReference>
<dbReference type="GO" id="GO:0008270">
    <property type="term" value="F:zinc ion binding"/>
    <property type="evidence" value="ECO:0007669"/>
    <property type="project" value="UniProtKB-KW"/>
</dbReference>
<keyword evidence="1" id="KW-0479">Metal-binding</keyword>
<dbReference type="PROSITE" id="PS01359">
    <property type="entry name" value="ZF_PHD_1"/>
    <property type="match status" value="1"/>
</dbReference>
<evidence type="ECO:0000313" key="8">
    <source>
        <dbReference type="Proteomes" id="UP001283361"/>
    </source>
</evidence>
<dbReference type="PANTHER" id="PTHR19303">
    <property type="entry name" value="TRANSPOSON"/>
    <property type="match status" value="1"/>
</dbReference>
<dbReference type="EMBL" id="JAWDGP010006364">
    <property type="protein sequence ID" value="KAK3742323.1"/>
    <property type="molecule type" value="Genomic_DNA"/>
</dbReference>
<keyword evidence="8" id="KW-1185">Reference proteome</keyword>
<proteinExistence type="predicted"/>
<evidence type="ECO:0000256" key="3">
    <source>
        <dbReference type="ARBA" id="ARBA00022833"/>
    </source>
</evidence>
<evidence type="ECO:0000256" key="5">
    <source>
        <dbReference type="SAM" id="MobiDB-lite"/>
    </source>
</evidence>
<dbReference type="Pfam" id="PF03221">
    <property type="entry name" value="HTH_Tnp_Tc5"/>
    <property type="match status" value="1"/>
</dbReference>